<proteinExistence type="predicted"/>
<dbReference type="Proteomes" id="UP000191418">
    <property type="component" value="Unassembled WGS sequence"/>
</dbReference>
<sequence>MLESSVSQATLINRQLSGTNNQAQQKIDASSSSKQEEAGSSQPTSSNGVNGANVLQDRVAISSAPSDQVNRAAETTEQPATYNAVHDQSNDLARKQAEGRTDQAALGNLLDIKS</sequence>
<dbReference type="RefSeq" id="WP_078746081.1">
    <property type="nucleotide sequence ID" value="NZ_FUXG01000019.1"/>
</dbReference>
<feature type="region of interest" description="Disordered" evidence="1">
    <location>
        <begin position="1"/>
        <end position="100"/>
    </location>
</feature>
<protein>
    <submittedName>
        <fullName evidence="2">Uncharacterized protein</fullName>
    </submittedName>
</protein>
<dbReference type="OrthoDB" id="6120698at2"/>
<evidence type="ECO:0000256" key="1">
    <source>
        <dbReference type="SAM" id="MobiDB-lite"/>
    </source>
</evidence>
<reference evidence="2 3" key="1">
    <citation type="submission" date="2017-01" db="EMBL/GenBank/DDBJ databases">
        <title>Genome Sequencing of a Marine Spirillum, Oceanospirillum multiglobuliferum ATCC 33336, from Japan.</title>
        <authorList>
            <person name="Carney J.G."/>
            <person name="Trachtenberg A.M."/>
            <person name="Rheaume B.A."/>
            <person name="Linnane J.D."/>
            <person name="Pitts N.L."/>
            <person name="Mykles D.L."/>
            <person name="Maclea K.S."/>
        </authorList>
    </citation>
    <scope>NUCLEOTIDE SEQUENCE [LARGE SCALE GENOMIC DNA]</scope>
    <source>
        <strain evidence="2 3">ATCC 33336</strain>
    </source>
</reference>
<evidence type="ECO:0000313" key="2">
    <source>
        <dbReference type="EMBL" id="OPX54700.1"/>
    </source>
</evidence>
<evidence type="ECO:0000313" key="3">
    <source>
        <dbReference type="Proteomes" id="UP000191418"/>
    </source>
</evidence>
<keyword evidence="3" id="KW-1185">Reference proteome</keyword>
<dbReference type="STRING" id="64969.SAMN02745127_02539"/>
<feature type="compositionally biased region" description="Polar residues" evidence="1">
    <location>
        <begin position="63"/>
        <end position="87"/>
    </location>
</feature>
<feature type="compositionally biased region" description="Low complexity" evidence="1">
    <location>
        <begin position="29"/>
        <end position="42"/>
    </location>
</feature>
<feature type="compositionally biased region" description="Basic and acidic residues" evidence="1">
    <location>
        <begin position="88"/>
        <end position="100"/>
    </location>
</feature>
<name>A0A1T4RRE9_9GAMM</name>
<gene>
    <name evidence="2" type="ORF">BTE48_13045</name>
</gene>
<feature type="compositionally biased region" description="Polar residues" evidence="1">
    <location>
        <begin position="1"/>
        <end position="28"/>
    </location>
</feature>
<accession>A0A1T4RRE9</accession>
<organism evidence="2 3">
    <name type="scientific">Oceanospirillum multiglobuliferum</name>
    <dbReference type="NCBI Taxonomy" id="64969"/>
    <lineage>
        <taxon>Bacteria</taxon>
        <taxon>Pseudomonadati</taxon>
        <taxon>Pseudomonadota</taxon>
        <taxon>Gammaproteobacteria</taxon>
        <taxon>Oceanospirillales</taxon>
        <taxon>Oceanospirillaceae</taxon>
        <taxon>Oceanospirillum</taxon>
    </lineage>
</organism>
<dbReference type="EMBL" id="MTSM01000020">
    <property type="protein sequence ID" value="OPX54700.1"/>
    <property type="molecule type" value="Genomic_DNA"/>
</dbReference>
<dbReference type="AlphaFoldDB" id="A0A1T4RRE9"/>
<comment type="caution">
    <text evidence="2">The sequence shown here is derived from an EMBL/GenBank/DDBJ whole genome shotgun (WGS) entry which is preliminary data.</text>
</comment>